<dbReference type="EMBL" id="JBHUEA010000001">
    <property type="protein sequence ID" value="MFD1720061.1"/>
    <property type="molecule type" value="Genomic_DNA"/>
</dbReference>
<protein>
    <recommendedName>
        <fullName evidence="4">Histidine kinase</fullName>
    </recommendedName>
</protein>
<dbReference type="RefSeq" id="WP_377931268.1">
    <property type="nucleotide sequence ID" value="NZ_JBHUEA010000001.1"/>
</dbReference>
<feature type="transmembrane region" description="Helical" evidence="1">
    <location>
        <begin position="85"/>
        <end position="103"/>
    </location>
</feature>
<keyword evidence="1" id="KW-0812">Transmembrane</keyword>
<comment type="caution">
    <text evidence="2">The sequence shown here is derived from an EMBL/GenBank/DDBJ whole genome shotgun (WGS) entry which is preliminary data.</text>
</comment>
<keyword evidence="3" id="KW-1185">Reference proteome</keyword>
<evidence type="ECO:0000256" key="1">
    <source>
        <dbReference type="SAM" id="Phobius"/>
    </source>
</evidence>
<feature type="transmembrane region" description="Helical" evidence="1">
    <location>
        <begin position="12"/>
        <end position="37"/>
    </location>
</feature>
<name>A0ABW4L9E5_9MICO</name>
<evidence type="ECO:0000313" key="3">
    <source>
        <dbReference type="Proteomes" id="UP001597347"/>
    </source>
</evidence>
<feature type="transmembrane region" description="Helical" evidence="1">
    <location>
        <begin position="109"/>
        <end position="128"/>
    </location>
</feature>
<organism evidence="2 3">
    <name type="scientific">Amnibacterium endophyticum</name>
    <dbReference type="NCBI Taxonomy" id="2109337"/>
    <lineage>
        <taxon>Bacteria</taxon>
        <taxon>Bacillati</taxon>
        <taxon>Actinomycetota</taxon>
        <taxon>Actinomycetes</taxon>
        <taxon>Micrococcales</taxon>
        <taxon>Microbacteriaceae</taxon>
        <taxon>Amnibacterium</taxon>
    </lineage>
</organism>
<keyword evidence="1" id="KW-0472">Membrane</keyword>
<dbReference type="Proteomes" id="UP001597347">
    <property type="component" value="Unassembled WGS sequence"/>
</dbReference>
<sequence length="139" mass="13848">MSASNTGRRPAGLIALAVIVAVEALATAVIGLLALVASPYGVRSTTGGGTGDPTSGIAVAVFVLIFAVLLAVVAIGLVRTRAWTRSAALVWQIVQALIGAYSLQGAGAAIGFGVAAVALALVALVLLFSRPVREALDRG</sequence>
<reference evidence="3" key="1">
    <citation type="journal article" date="2019" name="Int. J. Syst. Evol. Microbiol.">
        <title>The Global Catalogue of Microorganisms (GCM) 10K type strain sequencing project: providing services to taxonomists for standard genome sequencing and annotation.</title>
        <authorList>
            <consortium name="The Broad Institute Genomics Platform"/>
            <consortium name="The Broad Institute Genome Sequencing Center for Infectious Disease"/>
            <person name="Wu L."/>
            <person name="Ma J."/>
        </authorList>
    </citation>
    <scope>NUCLEOTIDE SEQUENCE [LARGE SCALE GENOMIC DNA]</scope>
    <source>
        <strain evidence="3">CGMCC 1.12471</strain>
    </source>
</reference>
<accession>A0ABW4L9E5</accession>
<keyword evidence="1" id="KW-1133">Transmembrane helix</keyword>
<proteinExistence type="predicted"/>
<gene>
    <name evidence="2" type="ORF">ACFSBI_00735</name>
</gene>
<feature type="transmembrane region" description="Helical" evidence="1">
    <location>
        <begin position="57"/>
        <end position="78"/>
    </location>
</feature>
<evidence type="ECO:0008006" key="4">
    <source>
        <dbReference type="Google" id="ProtNLM"/>
    </source>
</evidence>
<evidence type="ECO:0000313" key="2">
    <source>
        <dbReference type="EMBL" id="MFD1720061.1"/>
    </source>
</evidence>